<keyword evidence="2" id="KW-1185">Reference proteome</keyword>
<proteinExistence type="predicted"/>
<organism evidence="1 2">
    <name type="scientific">Anas platyrhynchos</name>
    <name type="common">Mallard</name>
    <name type="synonym">Anas boschas</name>
    <dbReference type="NCBI Taxonomy" id="8839"/>
    <lineage>
        <taxon>Eukaryota</taxon>
        <taxon>Metazoa</taxon>
        <taxon>Chordata</taxon>
        <taxon>Craniata</taxon>
        <taxon>Vertebrata</taxon>
        <taxon>Euteleostomi</taxon>
        <taxon>Archelosauria</taxon>
        <taxon>Archosauria</taxon>
        <taxon>Dinosauria</taxon>
        <taxon>Saurischia</taxon>
        <taxon>Theropoda</taxon>
        <taxon>Coelurosauria</taxon>
        <taxon>Aves</taxon>
        <taxon>Neognathae</taxon>
        <taxon>Galloanserae</taxon>
        <taxon>Anseriformes</taxon>
        <taxon>Anatidae</taxon>
        <taxon>Anatinae</taxon>
        <taxon>Anas</taxon>
    </lineage>
</organism>
<dbReference type="Proteomes" id="UP000296049">
    <property type="component" value="Unassembled WGS sequence"/>
</dbReference>
<sequence length="482" mass="51834">MVCPSQLQAEESMHGCCFSEKSARRVGAKGLDGVGRQQPVLLQGTTDTTTGIKRQYFSRLWGSFCPAGGARMEVLYCQSPGFGRLKSNAGFSGKCLQKGGNVPPRQTRAHTLERDTGQRDPKVPHLLGHECCVARAWALPILVGSELCYLRIINLELEEKLKASEVFAIRLACTAAQGSCSELFTFPLCCTALVQRQREHLSLRCWRSGEEQGTSSTSASTKEKGKMKLKGGFMLYSPVGVSIQETTQLIRPDGKDENRHLVPVTVTLTRCQHPMQAKSHGAGMARPLSQRAFPAAAGTCRVSAPALLRARVGFHHGPGALNSHFVDKQGRGSGGSACCGHSSQASDPLLLQGKKRPCSMPTHFSTELAGVGNSGFSPAPLPPASLGLPGACICSCAAAGHVGISLLRRNSQMDQDGDWVFGPRHVMKSDLSEKVPSGLLSYTGCMVLLQHSEQQEAQPLCRQMRKRKSNGAAIQCQNRAII</sequence>
<evidence type="ECO:0000313" key="2">
    <source>
        <dbReference type="Proteomes" id="UP000296049"/>
    </source>
</evidence>
<dbReference type="EMBL" id="KB743404">
    <property type="protein sequence ID" value="EOA98897.1"/>
    <property type="molecule type" value="Genomic_DNA"/>
</dbReference>
<protein>
    <submittedName>
        <fullName evidence="1">Uncharacterized protein</fullName>
    </submittedName>
</protein>
<name>R0LF84_ANAPL</name>
<gene>
    <name evidence="1" type="ORF">Anapl_04196</name>
</gene>
<accession>R0LF84</accession>
<dbReference type="AlphaFoldDB" id="R0LF84"/>
<reference evidence="2" key="1">
    <citation type="journal article" date="2013" name="Nat. Genet.">
        <title>The duck genome and transcriptome provide insight into an avian influenza virus reservoir species.</title>
        <authorList>
            <person name="Huang Y."/>
            <person name="Li Y."/>
            <person name="Burt D.W."/>
            <person name="Chen H."/>
            <person name="Zhang Y."/>
            <person name="Qian W."/>
            <person name="Kim H."/>
            <person name="Gan S."/>
            <person name="Zhao Y."/>
            <person name="Li J."/>
            <person name="Yi K."/>
            <person name="Feng H."/>
            <person name="Zhu P."/>
            <person name="Li B."/>
            <person name="Liu Q."/>
            <person name="Fairley S."/>
            <person name="Magor K.E."/>
            <person name="Du Z."/>
            <person name="Hu X."/>
            <person name="Goodman L."/>
            <person name="Tafer H."/>
            <person name="Vignal A."/>
            <person name="Lee T."/>
            <person name="Kim K.W."/>
            <person name="Sheng Z."/>
            <person name="An Y."/>
            <person name="Searle S."/>
            <person name="Herrero J."/>
            <person name="Groenen M.A."/>
            <person name="Crooijmans R.P."/>
            <person name="Faraut T."/>
            <person name="Cai Q."/>
            <person name="Webster R.G."/>
            <person name="Aldridge J.R."/>
            <person name="Warren W.C."/>
            <person name="Bartschat S."/>
            <person name="Kehr S."/>
            <person name="Marz M."/>
            <person name="Stadler P.F."/>
            <person name="Smith J."/>
            <person name="Kraus R.H."/>
            <person name="Zhao Y."/>
            <person name="Ren L."/>
            <person name="Fei J."/>
            <person name="Morisson M."/>
            <person name="Kaiser P."/>
            <person name="Griffin D.K."/>
            <person name="Rao M."/>
            <person name="Pitel F."/>
            <person name="Wang J."/>
            <person name="Li N."/>
        </authorList>
    </citation>
    <scope>NUCLEOTIDE SEQUENCE [LARGE SCALE GENOMIC DNA]</scope>
</reference>
<evidence type="ECO:0000313" key="1">
    <source>
        <dbReference type="EMBL" id="EOA98897.1"/>
    </source>
</evidence>